<protein>
    <submittedName>
        <fullName evidence="1">Transposase</fullName>
    </submittedName>
</protein>
<comment type="caution">
    <text evidence="1">The sequence shown here is derived from an EMBL/GenBank/DDBJ whole genome shotgun (WGS) entry which is preliminary data.</text>
</comment>
<evidence type="ECO:0000313" key="1">
    <source>
        <dbReference type="EMBL" id="MBA4496595.1"/>
    </source>
</evidence>
<gene>
    <name evidence="1" type="ORF">H1191_20410</name>
</gene>
<feature type="non-terminal residue" evidence="1">
    <location>
        <position position="57"/>
    </location>
</feature>
<dbReference type="Proteomes" id="UP000535491">
    <property type="component" value="Unassembled WGS sequence"/>
</dbReference>
<proteinExistence type="predicted"/>
<evidence type="ECO:0000313" key="2">
    <source>
        <dbReference type="Proteomes" id="UP000535491"/>
    </source>
</evidence>
<keyword evidence="2" id="KW-1185">Reference proteome</keyword>
<sequence>MLEQRKTAYKHHGITLNYNKQATELPSVKKECPEFKEIHSQVLQDVAKRLQKAFDAF</sequence>
<name>A0A7W2AAA4_9BACL</name>
<dbReference type="AlphaFoldDB" id="A0A7W2AAA4"/>
<reference evidence="1 2" key="1">
    <citation type="submission" date="2020-07" db="EMBL/GenBank/DDBJ databases">
        <authorList>
            <person name="Feng H."/>
        </authorList>
    </citation>
    <scope>NUCLEOTIDE SEQUENCE [LARGE SCALE GENOMIC DNA]</scope>
    <source>
        <strain evidence="2">s-10</strain>
    </source>
</reference>
<dbReference type="EMBL" id="JACEIQ010000068">
    <property type="protein sequence ID" value="MBA4496595.1"/>
    <property type="molecule type" value="Genomic_DNA"/>
</dbReference>
<accession>A0A7W2AAA4</accession>
<organism evidence="1 2">
    <name type="scientific">Paenactinomyces guangxiensis</name>
    <dbReference type="NCBI Taxonomy" id="1490290"/>
    <lineage>
        <taxon>Bacteria</taxon>
        <taxon>Bacillati</taxon>
        <taxon>Bacillota</taxon>
        <taxon>Bacilli</taxon>
        <taxon>Bacillales</taxon>
        <taxon>Thermoactinomycetaceae</taxon>
        <taxon>Paenactinomyces</taxon>
    </lineage>
</organism>